<evidence type="ECO:0000313" key="1">
    <source>
        <dbReference type="EMBL" id="EIM62592.1"/>
    </source>
</evidence>
<dbReference type="RefSeq" id="WP_004071201.1">
    <property type="nucleotide sequence ID" value="NZ_CM001488.1"/>
</dbReference>
<dbReference type="OrthoDB" id="5420075at2"/>
<accession>I5AZC9</accession>
<dbReference type="EMBL" id="CM001488">
    <property type="protein sequence ID" value="EIM62592.1"/>
    <property type="molecule type" value="Genomic_DNA"/>
</dbReference>
<proteinExistence type="predicted"/>
<evidence type="ECO:0000313" key="2">
    <source>
        <dbReference type="Proteomes" id="UP000005778"/>
    </source>
</evidence>
<reference evidence="1 2" key="2">
    <citation type="submission" date="2012-02" db="EMBL/GenBank/DDBJ databases">
        <title>Improved High-Quality Draft sequence of Desulfobacter postgatei 2ac9.</title>
        <authorList>
            <consortium name="US DOE Joint Genome Institute"/>
            <person name="Lucas S."/>
            <person name="Han J."/>
            <person name="Lapidus A."/>
            <person name="Cheng J.-F."/>
            <person name="Goodwin L."/>
            <person name="Pitluck S."/>
            <person name="Peters L."/>
            <person name="Ovchinnikova G."/>
            <person name="Held B."/>
            <person name="Detter J.C."/>
            <person name="Han C."/>
            <person name="Tapia R."/>
            <person name="Land M."/>
            <person name="Hauser L."/>
            <person name="Kyrpides N."/>
            <person name="Ivanova N."/>
            <person name="Pagani I."/>
            <person name="Orellana R."/>
            <person name="Lovley D."/>
            <person name="Woyke T."/>
        </authorList>
    </citation>
    <scope>NUCLEOTIDE SEQUENCE [LARGE SCALE GENOMIC DNA]</scope>
    <source>
        <strain evidence="1 2">2ac9</strain>
    </source>
</reference>
<name>I5AZC9_9BACT</name>
<gene>
    <name evidence="1" type="ORF">DespoDRAFT_00579</name>
</gene>
<protein>
    <submittedName>
        <fullName evidence="1">Uncharacterized protein</fullName>
    </submittedName>
</protein>
<dbReference type="HOGENOM" id="CLU_2154303_0_0_7"/>
<sequence>MQDDFYPNIMAFFNDLKITQKATYPDRMNKDEVSTVIDLAIHAKNSESMGGGIKGYDKLLEQITRRMSLDHGEEAVIGSLNQIITQLEKIAEYARQLDEEEAGCKSNEASY</sequence>
<organism evidence="1 2">
    <name type="scientific">Desulfobacter postgatei 2ac9</name>
    <dbReference type="NCBI Taxonomy" id="879212"/>
    <lineage>
        <taxon>Bacteria</taxon>
        <taxon>Pseudomonadati</taxon>
        <taxon>Thermodesulfobacteriota</taxon>
        <taxon>Desulfobacteria</taxon>
        <taxon>Desulfobacterales</taxon>
        <taxon>Desulfobacteraceae</taxon>
        <taxon>Desulfobacter</taxon>
    </lineage>
</organism>
<keyword evidence="2" id="KW-1185">Reference proteome</keyword>
<dbReference type="AlphaFoldDB" id="I5AZC9"/>
<dbReference type="Proteomes" id="UP000005778">
    <property type="component" value="Chromosome"/>
</dbReference>
<reference evidence="1 2" key="1">
    <citation type="submission" date="2011-09" db="EMBL/GenBank/DDBJ databases">
        <authorList>
            <consortium name="US DOE Joint Genome Institute (JGI-PGF)"/>
            <person name="Lucas S."/>
            <person name="Han J."/>
            <person name="Lapidus A."/>
            <person name="Cheng J.-F."/>
            <person name="Goodwin L."/>
            <person name="Pitluck S."/>
            <person name="Peters L."/>
            <person name="Land M.L."/>
            <person name="Hauser L."/>
            <person name="Orellana R."/>
            <person name="Lovley D."/>
            <person name="Woyke T.J."/>
        </authorList>
    </citation>
    <scope>NUCLEOTIDE SEQUENCE [LARGE SCALE GENOMIC DNA]</scope>
    <source>
        <strain evidence="1 2">2ac9</strain>
    </source>
</reference>